<dbReference type="InterPro" id="IPR002885">
    <property type="entry name" value="PPR_rpt"/>
</dbReference>
<dbReference type="NCBIfam" id="TIGR00756">
    <property type="entry name" value="PPR"/>
    <property type="match status" value="1"/>
</dbReference>
<evidence type="ECO:0000313" key="3">
    <source>
        <dbReference type="Proteomes" id="UP000017836"/>
    </source>
</evidence>
<dbReference type="Proteomes" id="UP000017836">
    <property type="component" value="Unassembled WGS sequence"/>
</dbReference>
<sequence>MHPNIKLESLTNSLIIYYGKVKMVDRAIKTYHQMDDHGTPGTVTSFNALLTTCREAGEFNKLIEMVKNRYALNMSSSWAKLEAELGLCKSN</sequence>
<evidence type="ECO:0000256" key="1">
    <source>
        <dbReference type="ARBA" id="ARBA00022737"/>
    </source>
</evidence>
<evidence type="ECO:0000313" key="2">
    <source>
        <dbReference type="EMBL" id="ERN07844.1"/>
    </source>
</evidence>
<keyword evidence="3" id="KW-1185">Reference proteome</keyword>
<proteinExistence type="predicted"/>
<keyword evidence="1" id="KW-0677">Repeat</keyword>
<dbReference type="eggNOG" id="KOG4197">
    <property type="taxonomic scope" value="Eukaryota"/>
</dbReference>
<dbReference type="InterPro" id="IPR011990">
    <property type="entry name" value="TPR-like_helical_dom_sf"/>
</dbReference>
<name>W1PJC1_AMBTC</name>
<protein>
    <recommendedName>
        <fullName evidence="4">Pentacotripeptide-repeat region of PRORP domain-containing protein</fullName>
    </recommendedName>
</protein>
<reference evidence="3" key="1">
    <citation type="journal article" date="2013" name="Science">
        <title>The Amborella genome and the evolution of flowering plants.</title>
        <authorList>
            <consortium name="Amborella Genome Project"/>
        </authorList>
    </citation>
    <scope>NUCLEOTIDE SEQUENCE [LARGE SCALE GENOMIC DNA]</scope>
</reference>
<dbReference type="Gramene" id="ERN07844">
    <property type="protein sequence ID" value="ERN07844"/>
    <property type="gene ID" value="AMTR_s00012p00200050"/>
</dbReference>
<gene>
    <name evidence="2" type="ORF">AMTR_s00012p00200050</name>
</gene>
<dbReference type="EMBL" id="KI393609">
    <property type="protein sequence ID" value="ERN07844.1"/>
    <property type="molecule type" value="Genomic_DNA"/>
</dbReference>
<accession>W1PJC1</accession>
<dbReference type="AlphaFoldDB" id="W1PJC1"/>
<organism evidence="2 3">
    <name type="scientific">Amborella trichopoda</name>
    <dbReference type="NCBI Taxonomy" id="13333"/>
    <lineage>
        <taxon>Eukaryota</taxon>
        <taxon>Viridiplantae</taxon>
        <taxon>Streptophyta</taxon>
        <taxon>Embryophyta</taxon>
        <taxon>Tracheophyta</taxon>
        <taxon>Spermatophyta</taxon>
        <taxon>Magnoliopsida</taxon>
        <taxon>Amborellales</taxon>
        <taxon>Amborellaceae</taxon>
        <taxon>Amborella</taxon>
    </lineage>
</organism>
<dbReference type="Gene3D" id="1.25.40.10">
    <property type="entry name" value="Tetratricopeptide repeat domain"/>
    <property type="match status" value="1"/>
</dbReference>
<dbReference type="HOGENOM" id="CLU_2429992_0_0_1"/>
<evidence type="ECO:0008006" key="4">
    <source>
        <dbReference type="Google" id="ProtNLM"/>
    </source>
</evidence>